<dbReference type="PROSITE" id="PS51465">
    <property type="entry name" value="KAZAL_2"/>
    <property type="match status" value="2"/>
</dbReference>
<dbReference type="SMART" id="SM00280">
    <property type="entry name" value="KAZAL"/>
    <property type="match status" value="2"/>
</dbReference>
<feature type="domain" description="Kazal-like" evidence="4">
    <location>
        <begin position="46"/>
        <end position="99"/>
    </location>
</feature>
<dbReference type="PANTHER" id="PTHR10913">
    <property type="entry name" value="FOLLISTATIN-RELATED"/>
    <property type="match status" value="1"/>
</dbReference>
<evidence type="ECO:0000313" key="5">
    <source>
        <dbReference type="Proteomes" id="UP000001554"/>
    </source>
</evidence>
<dbReference type="Proteomes" id="UP000001554">
    <property type="component" value="Chromosome 17"/>
</dbReference>
<evidence type="ECO:0000256" key="3">
    <source>
        <dbReference type="ARBA" id="ARBA00023157"/>
    </source>
</evidence>
<evidence type="ECO:0000313" key="6">
    <source>
        <dbReference type="RefSeq" id="XP_035659669.1"/>
    </source>
</evidence>
<proteinExistence type="predicted"/>
<name>A0A9J7HKL9_BRAFL</name>
<evidence type="ECO:0000256" key="1">
    <source>
        <dbReference type="ARBA" id="ARBA00022690"/>
    </source>
</evidence>
<dbReference type="InterPro" id="IPR050653">
    <property type="entry name" value="Prot_Inhib_GrowthFact_Antg"/>
</dbReference>
<dbReference type="RefSeq" id="XP_035659669.1">
    <property type="nucleotide sequence ID" value="XM_035803776.1"/>
</dbReference>
<keyword evidence="3" id="KW-1015">Disulfide bond</keyword>
<organism evidence="5 6">
    <name type="scientific">Branchiostoma floridae</name>
    <name type="common">Florida lancelet</name>
    <name type="synonym">Amphioxus</name>
    <dbReference type="NCBI Taxonomy" id="7739"/>
    <lineage>
        <taxon>Eukaryota</taxon>
        <taxon>Metazoa</taxon>
        <taxon>Chordata</taxon>
        <taxon>Cephalochordata</taxon>
        <taxon>Leptocardii</taxon>
        <taxon>Amphioxiformes</taxon>
        <taxon>Branchiostomatidae</taxon>
        <taxon>Branchiostoma</taxon>
    </lineage>
</organism>
<evidence type="ECO:0000259" key="4">
    <source>
        <dbReference type="PROSITE" id="PS51465"/>
    </source>
</evidence>
<dbReference type="PANTHER" id="PTHR10913:SF45">
    <property type="entry name" value="FOLLISTATIN, ISOFORM A-RELATED"/>
    <property type="match status" value="1"/>
</dbReference>
<dbReference type="Pfam" id="PF00050">
    <property type="entry name" value="Kazal_1"/>
    <property type="match status" value="1"/>
</dbReference>
<evidence type="ECO:0000256" key="2">
    <source>
        <dbReference type="ARBA" id="ARBA00022900"/>
    </source>
</evidence>
<dbReference type="Pfam" id="PF07648">
    <property type="entry name" value="Kazal_2"/>
    <property type="match status" value="1"/>
</dbReference>
<dbReference type="AlphaFoldDB" id="A0A9J7HKL9"/>
<keyword evidence="1" id="KW-0646">Protease inhibitor</keyword>
<reference evidence="6" key="2">
    <citation type="submission" date="2025-08" db="UniProtKB">
        <authorList>
            <consortium name="RefSeq"/>
        </authorList>
    </citation>
    <scope>IDENTIFICATION</scope>
    <source>
        <strain evidence="6">S238N-H82</strain>
        <tissue evidence="6">Testes</tissue>
    </source>
</reference>
<dbReference type="OrthoDB" id="10029953at2759"/>
<dbReference type="Gene3D" id="3.30.60.30">
    <property type="match status" value="2"/>
</dbReference>
<dbReference type="SUPFAM" id="SSF100895">
    <property type="entry name" value="Kazal-type serine protease inhibitors"/>
    <property type="match status" value="2"/>
</dbReference>
<gene>
    <name evidence="6" type="primary">LOC118404586</name>
</gene>
<dbReference type="KEGG" id="bfo:118404586"/>
<dbReference type="GeneID" id="118404586"/>
<feature type="domain" description="Kazal-like" evidence="4">
    <location>
        <begin position="114"/>
        <end position="172"/>
    </location>
</feature>
<accession>A0A9J7HKL9</accession>
<reference evidence="5" key="1">
    <citation type="journal article" date="2020" name="Nat. Ecol. Evol.">
        <title>Deeply conserved synteny resolves early events in vertebrate evolution.</title>
        <authorList>
            <person name="Simakov O."/>
            <person name="Marletaz F."/>
            <person name="Yue J.X."/>
            <person name="O'Connell B."/>
            <person name="Jenkins J."/>
            <person name="Brandt A."/>
            <person name="Calef R."/>
            <person name="Tung C.H."/>
            <person name="Huang T.K."/>
            <person name="Schmutz J."/>
            <person name="Satoh N."/>
            <person name="Yu J.K."/>
            <person name="Putnam N.H."/>
            <person name="Green R.E."/>
            <person name="Rokhsar D.S."/>
        </authorList>
    </citation>
    <scope>NUCLEOTIDE SEQUENCE [LARGE SCALE GENOMIC DNA]</scope>
    <source>
        <strain evidence="5">S238N-H82</strain>
    </source>
</reference>
<dbReference type="CDD" id="cd00104">
    <property type="entry name" value="KAZAL_FS"/>
    <property type="match status" value="2"/>
</dbReference>
<sequence length="187" mass="20146">MSLSKKTKFTYQSPLSAVEPIAMFILCFVASLLIAGSHAKSLGRRQYPVNSCTGLPNCASVFLGPVCGSDGHYYISHCDIHYHACLLAEQFSHEPDFKPLTIVACDGRETEKRQFTDSGCPMFCNLMYAPVCGSNGQTYSNSCFLNSASCQATFNNPDDEPITLAHQGGCNGEGLISLPDIGPVMVS</sequence>
<protein>
    <submittedName>
        <fullName evidence="6">Four-domain proteases inhibitor-like</fullName>
    </submittedName>
</protein>
<dbReference type="InterPro" id="IPR036058">
    <property type="entry name" value="Kazal_dom_sf"/>
</dbReference>
<dbReference type="OMA" id="GHYYISH"/>
<keyword evidence="2" id="KW-0722">Serine protease inhibitor</keyword>
<dbReference type="InterPro" id="IPR002350">
    <property type="entry name" value="Kazal_dom"/>
</dbReference>
<keyword evidence="5" id="KW-1185">Reference proteome</keyword>